<dbReference type="PROSITE" id="PS51365">
    <property type="entry name" value="RENAL_DIPEPTIDASE_2"/>
    <property type="match status" value="1"/>
</dbReference>
<organism evidence="1">
    <name type="scientific">bioreactor metagenome</name>
    <dbReference type="NCBI Taxonomy" id="1076179"/>
    <lineage>
        <taxon>unclassified sequences</taxon>
        <taxon>metagenomes</taxon>
        <taxon>ecological metagenomes</taxon>
    </lineage>
</organism>
<comment type="caution">
    <text evidence="1">The sequence shown here is derived from an EMBL/GenBank/DDBJ whole genome shotgun (WGS) entry which is preliminary data.</text>
</comment>
<name>A0A645ING5_9ZZZZ</name>
<dbReference type="GO" id="GO:0070573">
    <property type="term" value="F:metallodipeptidase activity"/>
    <property type="evidence" value="ECO:0007669"/>
    <property type="project" value="InterPro"/>
</dbReference>
<gene>
    <name evidence="1" type="ORF">SDC9_200531</name>
</gene>
<sequence>MLLDVSHLNEAGFWDVAALTAGPFVASHSNCRALCDVPRNLTDGQLRAIRDAGGVVGVNVFHDFVHAYPARQTVETLALHAAHMIEVMGIDHVGCGFDFCEFLEGEEDEPRTPGLEDAARIPNFFECLKRLGLNREELEKVARGNFLRVLCRCVG</sequence>
<dbReference type="PANTHER" id="PTHR10443">
    <property type="entry name" value="MICROSOMAL DIPEPTIDASE"/>
    <property type="match status" value="1"/>
</dbReference>
<dbReference type="SUPFAM" id="SSF51556">
    <property type="entry name" value="Metallo-dependent hydrolases"/>
    <property type="match status" value="1"/>
</dbReference>
<dbReference type="GO" id="GO:0006508">
    <property type="term" value="P:proteolysis"/>
    <property type="evidence" value="ECO:0007669"/>
    <property type="project" value="InterPro"/>
</dbReference>
<evidence type="ECO:0000313" key="1">
    <source>
        <dbReference type="EMBL" id="MPN52868.1"/>
    </source>
</evidence>
<dbReference type="EMBL" id="VSSQ01119383">
    <property type="protein sequence ID" value="MPN52868.1"/>
    <property type="molecule type" value="Genomic_DNA"/>
</dbReference>
<dbReference type="AlphaFoldDB" id="A0A645ING5"/>
<protein>
    <recommendedName>
        <fullName evidence="2">Membrane dipeptidase</fullName>
    </recommendedName>
</protein>
<proteinExistence type="predicted"/>
<accession>A0A645ING5</accession>
<evidence type="ECO:0008006" key="2">
    <source>
        <dbReference type="Google" id="ProtNLM"/>
    </source>
</evidence>
<dbReference type="PANTHER" id="PTHR10443:SF12">
    <property type="entry name" value="DIPEPTIDASE"/>
    <property type="match status" value="1"/>
</dbReference>
<dbReference type="Gene3D" id="3.20.20.140">
    <property type="entry name" value="Metal-dependent hydrolases"/>
    <property type="match status" value="1"/>
</dbReference>
<dbReference type="Pfam" id="PF01244">
    <property type="entry name" value="Peptidase_M19"/>
    <property type="match status" value="1"/>
</dbReference>
<reference evidence="1" key="1">
    <citation type="submission" date="2019-08" db="EMBL/GenBank/DDBJ databases">
        <authorList>
            <person name="Kucharzyk K."/>
            <person name="Murdoch R.W."/>
            <person name="Higgins S."/>
            <person name="Loffler F."/>
        </authorList>
    </citation>
    <scope>NUCLEOTIDE SEQUENCE</scope>
</reference>
<dbReference type="InterPro" id="IPR008257">
    <property type="entry name" value="Pept_M19"/>
</dbReference>
<dbReference type="InterPro" id="IPR032466">
    <property type="entry name" value="Metal_Hydrolase"/>
</dbReference>